<gene>
    <name evidence="1" type="ORF">CGI_10028465</name>
</gene>
<dbReference type="AlphaFoldDB" id="K1R7F5"/>
<reference evidence="1" key="1">
    <citation type="journal article" date="2012" name="Nature">
        <title>The oyster genome reveals stress adaptation and complexity of shell formation.</title>
        <authorList>
            <person name="Zhang G."/>
            <person name="Fang X."/>
            <person name="Guo X."/>
            <person name="Li L."/>
            <person name="Luo R."/>
            <person name="Xu F."/>
            <person name="Yang P."/>
            <person name="Zhang L."/>
            <person name="Wang X."/>
            <person name="Qi H."/>
            <person name="Xiong Z."/>
            <person name="Que H."/>
            <person name="Xie Y."/>
            <person name="Holland P.W."/>
            <person name="Paps J."/>
            <person name="Zhu Y."/>
            <person name="Wu F."/>
            <person name="Chen Y."/>
            <person name="Wang J."/>
            <person name="Peng C."/>
            <person name="Meng J."/>
            <person name="Yang L."/>
            <person name="Liu J."/>
            <person name="Wen B."/>
            <person name="Zhang N."/>
            <person name="Huang Z."/>
            <person name="Zhu Q."/>
            <person name="Feng Y."/>
            <person name="Mount A."/>
            <person name="Hedgecock D."/>
            <person name="Xu Z."/>
            <person name="Liu Y."/>
            <person name="Domazet-Loso T."/>
            <person name="Du Y."/>
            <person name="Sun X."/>
            <person name="Zhang S."/>
            <person name="Liu B."/>
            <person name="Cheng P."/>
            <person name="Jiang X."/>
            <person name="Li J."/>
            <person name="Fan D."/>
            <person name="Wang W."/>
            <person name="Fu W."/>
            <person name="Wang T."/>
            <person name="Wang B."/>
            <person name="Zhang J."/>
            <person name="Peng Z."/>
            <person name="Li Y."/>
            <person name="Li N."/>
            <person name="Wang J."/>
            <person name="Chen M."/>
            <person name="He Y."/>
            <person name="Tan F."/>
            <person name="Song X."/>
            <person name="Zheng Q."/>
            <person name="Huang R."/>
            <person name="Yang H."/>
            <person name="Du X."/>
            <person name="Chen L."/>
            <person name="Yang M."/>
            <person name="Gaffney P.M."/>
            <person name="Wang S."/>
            <person name="Luo L."/>
            <person name="She Z."/>
            <person name="Ming Y."/>
            <person name="Huang W."/>
            <person name="Zhang S."/>
            <person name="Huang B."/>
            <person name="Zhang Y."/>
            <person name="Qu T."/>
            <person name="Ni P."/>
            <person name="Miao G."/>
            <person name="Wang J."/>
            <person name="Wang Q."/>
            <person name="Steinberg C.E."/>
            <person name="Wang H."/>
            <person name="Li N."/>
            <person name="Qian L."/>
            <person name="Zhang G."/>
            <person name="Li Y."/>
            <person name="Yang H."/>
            <person name="Liu X."/>
            <person name="Wang J."/>
            <person name="Yin Y."/>
            <person name="Wang J."/>
        </authorList>
    </citation>
    <scope>NUCLEOTIDE SEQUENCE [LARGE SCALE GENOMIC DNA]</scope>
    <source>
        <strain evidence="1">05x7-T-G4-1.051#20</strain>
    </source>
</reference>
<dbReference type="HOGENOM" id="CLU_1596116_0_0_1"/>
<dbReference type="EMBL" id="JH816866">
    <property type="protein sequence ID" value="EKC41718.1"/>
    <property type="molecule type" value="Genomic_DNA"/>
</dbReference>
<organism evidence="1">
    <name type="scientific">Magallana gigas</name>
    <name type="common">Pacific oyster</name>
    <name type="synonym">Crassostrea gigas</name>
    <dbReference type="NCBI Taxonomy" id="29159"/>
    <lineage>
        <taxon>Eukaryota</taxon>
        <taxon>Metazoa</taxon>
        <taxon>Spiralia</taxon>
        <taxon>Lophotrochozoa</taxon>
        <taxon>Mollusca</taxon>
        <taxon>Bivalvia</taxon>
        <taxon>Autobranchia</taxon>
        <taxon>Pteriomorphia</taxon>
        <taxon>Ostreida</taxon>
        <taxon>Ostreoidea</taxon>
        <taxon>Ostreidae</taxon>
        <taxon>Magallana</taxon>
    </lineage>
</organism>
<dbReference type="PANTHER" id="PTHR47705">
    <property type="entry name" value="AGAP000321-PA"/>
    <property type="match status" value="1"/>
</dbReference>
<protein>
    <submittedName>
        <fullName evidence="1">Uncharacterized protein</fullName>
    </submittedName>
</protein>
<dbReference type="PANTHER" id="PTHR47705:SF1">
    <property type="entry name" value="PNP_UDP_1 DOMAIN-CONTAINING PROTEIN"/>
    <property type="match status" value="1"/>
</dbReference>
<name>K1R7F5_MAGGI</name>
<sequence>MVKHMPSIAANQQPTIRIITTNYCEKLAVDAMMDNITTFVKYKTEGEFSVYTVGFIGEHKCVSTKLPQIGQSRAAQISSGNTTTRLLEIGSFTWADLILFFRVDGFLFPKLCFNLGEMYSFPFFAVLNFEDDFASFLTKDTFPVQTDAGLDGRVVRAVAALCQERRF</sequence>
<proteinExistence type="predicted"/>
<dbReference type="InParanoid" id="K1R7F5"/>
<accession>K1R7F5</accession>
<evidence type="ECO:0000313" key="1">
    <source>
        <dbReference type="EMBL" id="EKC41718.1"/>
    </source>
</evidence>